<feature type="transmembrane region" description="Helical" evidence="1">
    <location>
        <begin position="7"/>
        <end position="25"/>
    </location>
</feature>
<dbReference type="KEGG" id="pah:Poras_0398"/>
<evidence type="ECO:0000256" key="1">
    <source>
        <dbReference type="SAM" id="Phobius"/>
    </source>
</evidence>
<dbReference type="Proteomes" id="UP000006545">
    <property type="component" value="Chromosome"/>
</dbReference>
<protein>
    <recommendedName>
        <fullName evidence="4">DUF4230 domain-containing protein</fullName>
    </recommendedName>
</protein>
<dbReference type="InterPro" id="IPR025324">
    <property type="entry name" value="DUF4230"/>
</dbReference>
<dbReference type="OrthoDB" id="1093479at2"/>
<keyword evidence="1" id="KW-1133">Transmembrane helix</keyword>
<organism evidence="2 3">
    <name type="scientific">Porphyromonas asaccharolytica (strain ATCC 25260 / DSM 20707 / BCRC 10618 / CCUG 7834 / JCM 6326 / LMG 13178 / VPI 4198 / B440)</name>
    <name type="common">Bacteroides asaccharolyticus</name>
    <dbReference type="NCBI Taxonomy" id="879243"/>
    <lineage>
        <taxon>Bacteria</taxon>
        <taxon>Pseudomonadati</taxon>
        <taxon>Bacteroidota</taxon>
        <taxon>Bacteroidia</taxon>
        <taxon>Bacteroidales</taxon>
        <taxon>Porphyromonadaceae</taxon>
        <taxon>Porphyromonas</taxon>
    </lineage>
</organism>
<gene>
    <name evidence="2" type="ordered locus">Poras_0398</name>
</gene>
<sequence length="210" mass="24168">MGKWLKRIPYILLAILLLVGIVLLWRSCSKNKNKSEDYSDVVTHAMTVRSIEEVLKLSTGECYQEIPMVDTIDGMVLAYVIQARTYIDFDIDQLPTQLQGDTLYVQLPPEEVTPHEIGYTVIDVHSLRQGFTTKTLTAEQENRAKRRIPQRLIDEVYRAGYIRNARQQAREELARFLSIAHPTVIVVDRYPEGVRGAFFADTVYIDHRTL</sequence>
<evidence type="ECO:0000313" key="3">
    <source>
        <dbReference type="Proteomes" id="UP000006545"/>
    </source>
</evidence>
<keyword evidence="1" id="KW-0812">Transmembrane</keyword>
<keyword evidence="3" id="KW-1185">Reference proteome</keyword>
<evidence type="ECO:0000313" key="2">
    <source>
        <dbReference type="EMBL" id="AEE12352.1"/>
    </source>
</evidence>
<evidence type="ECO:0008006" key="4">
    <source>
        <dbReference type="Google" id="ProtNLM"/>
    </source>
</evidence>
<dbReference type="EMBL" id="CP002689">
    <property type="protein sequence ID" value="AEE12352.1"/>
    <property type="molecule type" value="Genomic_DNA"/>
</dbReference>
<reference evidence="3" key="1">
    <citation type="submission" date="2011-04" db="EMBL/GenBank/DDBJ databases">
        <title>The complete genome of Porphyromonas asaccharolytica DSM 20707.</title>
        <authorList>
            <person name="Lucas S."/>
            <person name="Han J."/>
            <person name="Lapidus A."/>
            <person name="Bruce D."/>
            <person name="Goodwin L."/>
            <person name="Pitluck S."/>
            <person name="Peters L."/>
            <person name="Kyrpides N."/>
            <person name="Mavromatis K."/>
            <person name="Ivanova N."/>
            <person name="Ovchinnikova G."/>
            <person name="Pagani I."/>
            <person name="Lu M."/>
            <person name="Detter J.C."/>
            <person name="Tapia R."/>
            <person name="Han C."/>
            <person name="Land M."/>
            <person name="Hauser L."/>
            <person name="Markowitz V."/>
            <person name="Cheng J.-F."/>
            <person name="Hugenholtz P."/>
            <person name="Woyke T."/>
            <person name="Wu D."/>
            <person name="Gronow S."/>
            <person name="Wellnitz S."/>
            <person name="Brambilla E."/>
            <person name="Klenk H.-P."/>
            <person name="Eisen J.A."/>
        </authorList>
    </citation>
    <scope>NUCLEOTIDE SEQUENCE [LARGE SCALE GENOMIC DNA]</scope>
    <source>
        <strain evidence="3">ATCC 25260 / DSM 20707 / VPI 4198</strain>
    </source>
</reference>
<dbReference type="Pfam" id="PF14014">
    <property type="entry name" value="DUF4230"/>
    <property type="match status" value="1"/>
</dbReference>
<keyword evidence="1" id="KW-0472">Membrane</keyword>
<dbReference type="AlphaFoldDB" id="F4KN14"/>
<dbReference type="STRING" id="879243.Poras_0398"/>
<proteinExistence type="predicted"/>
<dbReference type="HOGENOM" id="CLU_1309196_0_0_10"/>
<dbReference type="RefSeq" id="WP_013759972.1">
    <property type="nucleotide sequence ID" value="NC_015501.1"/>
</dbReference>
<name>F4KN14_PORAD</name>
<accession>F4KN14</accession>